<dbReference type="Pfam" id="PF17406">
    <property type="entry name" value="Nrap_D5"/>
    <property type="match status" value="1"/>
</dbReference>
<dbReference type="AlphaFoldDB" id="A0A816NEJ8"/>
<dbReference type="GO" id="GO:0005730">
    <property type="term" value="C:nucleolus"/>
    <property type="evidence" value="ECO:0007669"/>
    <property type="project" value="UniProtKB-SubCell"/>
</dbReference>
<name>A0A816NEJ8_BRANA</name>
<dbReference type="Proteomes" id="UP001295469">
    <property type="component" value="Chromosome C07"/>
</dbReference>
<protein>
    <submittedName>
        <fullName evidence="3">(rape) hypothetical protein</fullName>
    </submittedName>
</protein>
<proteinExistence type="inferred from homology"/>
<dbReference type="PANTHER" id="PTHR17972">
    <property type="entry name" value="NUCLEOLAR RNA-ASSOCIATED PROTEIN"/>
    <property type="match status" value="1"/>
</dbReference>
<evidence type="ECO:0000259" key="2">
    <source>
        <dbReference type="Pfam" id="PF17406"/>
    </source>
</evidence>
<evidence type="ECO:0000313" key="3">
    <source>
        <dbReference type="EMBL" id="CAF2032582.1"/>
    </source>
</evidence>
<gene>
    <name evidence="3" type="ORF">DARMORV10_C07P61800.1</name>
</gene>
<dbReference type="Gramene" id="CDX72590">
    <property type="protein sequence ID" value="CDX72590"/>
    <property type="gene ID" value="GSBRNA2T00100133001"/>
</dbReference>
<comment type="similarity">
    <text evidence="1">Belongs to the NRAP family.</text>
</comment>
<reference evidence="3" key="1">
    <citation type="submission" date="2021-01" db="EMBL/GenBank/DDBJ databases">
        <authorList>
            <consortium name="Genoscope - CEA"/>
            <person name="William W."/>
        </authorList>
    </citation>
    <scope>NUCLEOTIDE SEQUENCE</scope>
</reference>
<dbReference type="InterPro" id="IPR035370">
    <property type="entry name" value="Nrap_D5"/>
</dbReference>
<dbReference type="InterPro" id="IPR005554">
    <property type="entry name" value="NOL6/Upt22"/>
</dbReference>
<feature type="domain" description="Nrap protein" evidence="2">
    <location>
        <begin position="19"/>
        <end position="93"/>
    </location>
</feature>
<keyword evidence="1" id="KW-0539">Nucleus</keyword>
<dbReference type="GO" id="GO:0003723">
    <property type="term" value="F:RNA binding"/>
    <property type="evidence" value="ECO:0007669"/>
    <property type="project" value="UniProtKB-KW"/>
</dbReference>
<organism evidence="3">
    <name type="scientific">Brassica napus</name>
    <name type="common">Rape</name>
    <dbReference type="NCBI Taxonomy" id="3708"/>
    <lineage>
        <taxon>Eukaryota</taxon>
        <taxon>Viridiplantae</taxon>
        <taxon>Streptophyta</taxon>
        <taxon>Embryophyta</taxon>
        <taxon>Tracheophyta</taxon>
        <taxon>Spermatophyta</taxon>
        <taxon>Magnoliopsida</taxon>
        <taxon>eudicotyledons</taxon>
        <taxon>Gunneridae</taxon>
        <taxon>Pentapetalae</taxon>
        <taxon>rosids</taxon>
        <taxon>malvids</taxon>
        <taxon>Brassicales</taxon>
        <taxon>Brassicaceae</taxon>
        <taxon>Brassiceae</taxon>
        <taxon>Brassica</taxon>
    </lineage>
</organism>
<dbReference type="PANTHER" id="PTHR17972:SF0">
    <property type="entry name" value="NUCLEOLAR PROTEIN 6"/>
    <property type="match status" value="1"/>
</dbReference>
<evidence type="ECO:0000256" key="1">
    <source>
        <dbReference type="RuleBase" id="RU364032"/>
    </source>
</evidence>
<accession>A0A816NEJ8</accession>
<comment type="subcellular location">
    <subcellularLocation>
        <location evidence="1">Nucleus</location>
        <location evidence="1">Nucleolus</location>
    </subcellularLocation>
</comment>
<keyword evidence="1" id="KW-0694">RNA-binding</keyword>
<dbReference type="EMBL" id="HG994371">
    <property type="protein sequence ID" value="CAF2032582.1"/>
    <property type="molecule type" value="Genomic_DNA"/>
</dbReference>
<sequence length="171" mass="19463">MLFIRSQHASMINGLQSRFPIYAPVARLAKRWVSAHLFSGCLAEEAIELLVAHVFLTPLPLGVPCSRINGFLRFLRLLAEPEELKKKIMVDFEPTKCFMSGLQAKFGTLKPWYDHIGGDAIGLTWTKHNSKKRERDEDEVETKPIEMLKAVGKMGKGLVRDIYLLKPPRFL</sequence>